<dbReference type="Pfam" id="PF00440">
    <property type="entry name" value="TetR_N"/>
    <property type="match status" value="1"/>
</dbReference>
<reference evidence="5" key="1">
    <citation type="submission" date="2011-11" db="EMBL/GenBank/DDBJ databases">
        <title>Complete sequence of Desulfosporosinus orientis DSM 765.</title>
        <authorList>
            <person name="Lucas S."/>
            <person name="Han J."/>
            <person name="Lapidus A."/>
            <person name="Cheng J.-F."/>
            <person name="Goodwin L."/>
            <person name="Pitluck S."/>
            <person name="Peters L."/>
            <person name="Ovchinnikova G."/>
            <person name="Teshima H."/>
            <person name="Detter J.C."/>
            <person name="Han C."/>
            <person name="Tapia R."/>
            <person name="Land M."/>
            <person name="Hauser L."/>
            <person name="Kyrpides N."/>
            <person name="Ivanova N."/>
            <person name="Pagani I."/>
            <person name="Pester M."/>
            <person name="Spring S."/>
            <person name="Ollivier B."/>
            <person name="Rattei T."/>
            <person name="Klenk H.-P."/>
            <person name="Wagner M."/>
            <person name="Loy A."/>
            <person name="Woyke T."/>
        </authorList>
    </citation>
    <scope>NUCLEOTIDE SEQUENCE [LARGE SCALE GENOMIC DNA]</scope>
    <source>
        <strain evidence="5">ATCC 19365 / DSM 765 / NCIMB 8382 / VKM B-1628</strain>
    </source>
</reference>
<dbReference type="HOGENOM" id="CLU_069356_15_11_9"/>
<gene>
    <name evidence="4" type="ordered locus">Desor_4313</name>
</gene>
<dbReference type="InterPro" id="IPR001647">
    <property type="entry name" value="HTH_TetR"/>
</dbReference>
<dbReference type="eggNOG" id="COG1309">
    <property type="taxonomic scope" value="Bacteria"/>
</dbReference>
<dbReference type="AlphaFoldDB" id="G7WJ84"/>
<reference evidence="4 5" key="2">
    <citation type="journal article" date="2012" name="J. Bacteriol.">
        <title>Complete genome sequences of Desulfosporosinus orientis DSM765T, Desulfosporosinus youngiae DSM17734T, Desulfosporosinus meridiei DSM13257T, and Desulfosporosinus acidiphilus DSM22704T.</title>
        <authorList>
            <person name="Pester M."/>
            <person name="Brambilla E."/>
            <person name="Alazard D."/>
            <person name="Rattei T."/>
            <person name="Weinmaier T."/>
            <person name="Han J."/>
            <person name="Lucas S."/>
            <person name="Lapidus A."/>
            <person name="Cheng J.F."/>
            <person name="Goodwin L."/>
            <person name="Pitluck S."/>
            <person name="Peters L."/>
            <person name="Ovchinnikova G."/>
            <person name="Teshima H."/>
            <person name="Detter J.C."/>
            <person name="Han C.S."/>
            <person name="Tapia R."/>
            <person name="Land M.L."/>
            <person name="Hauser L."/>
            <person name="Kyrpides N.C."/>
            <person name="Ivanova N.N."/>
            <person name="Pagani I."/>
            <person name="Huntmann M."/>
            <person name="Wei C.L."/>
            <person name="Davenport K.W."/>
            <person name="Daligault H."/>
            <person name="Chain P.S."/>
            <person name="Chen A."/>
            <person name="Mavromatis K."/>
            <person name="Markowitz V."/>
            <person name="Szeto E."/>
            <person name="Mikhailova N."/>
            <person name="Pati A."/>
            <person name="Wagner M."/>
            <person name="Woyke T."/>
            <person name="Ollivier B."/>
            <person name="Klenk H.P."/>
            <person name="Spring S."/>
            <person name="Loy A."/>
        </authorList>
    </citation>
    <scope>NUCLEOTIDE SEQUENCE [LARGE SCALE GENOMIC DNA]</scope>
    <source>
        <strain evidence="5">ATCC 19365 / DSM 765 / NCIMB 8382 / VKM B-1628</strain>
    </source>
</reference>
<dbReference type="PANTHER" id="PTHR43479:SF11">
    <property type="entry name" value="ACREF_ENVCD OPERON REPRESSOR-RELATED"/>
    <property type="match status" value="1"/>
</dbReference>
<dbReference type="InterPro" id="IPR036271">
    <property type="entry name" value="Tet_transcr_reg_TetR-rel_C_sf"/>
</dbReference>
<dbReference type="SUPFAM" id="SSF48498">
    <property type="entry name" value="Tetracyclin repressor-like, C-terminal domain"/>
    <property type="match status" value="1"/>
</dbReference>
<accession>G7WJ84</accession>
<dbReference type="STRING" id="768706.Desor_4313"/>
<feature type="DNA-binding region" description="H-T-H motif" evidence="2">
    <location>
        <begin position="38"/>
        <end position="57"/>
    </location>
</feature>
<dbReference type="Gene3D" id="1.10.357.10">
    <property type="entry name" value="Tetracycline Repressor, domain 2"/>
    <property type="match status" value="1"/>
</dbReference>
<keyword evidence="5" id="KW-1185">Reference proteome</keyword>
<feature type="domain" description="HTH tetR-type" evidence="3">
    <location>
        <begin position="15"/>
        <end position="75"/>
    </location>
</feature>
<evidence type="ECO:0000313" key="5">
    <source>
        <dbReference type="Proteomes" id="UP000006346"/>
    </source>
</evidence>
<keyword evidence="1 2" id="KW-0238">DNA-binding</keyword>
<evidence type="ECO:0000259" key="3">
    <source>
        <dbReference type="PROSITE" id="PS50977"/>
    </source>
</evidence>
<dbReference type="EMBL" id="CP003108">
    <property type="protein sequence ID" value="AET69743.1"/>
    <property type="molecule type" value="Genomic_DNA"/>
</dbReference>
<dbReference type="SUPFAM" id="SSF46689">
    <property type="entry name" value="Homeodomain-like"/>
    <property type="match status" value="1"/>
</dbReference>
<sequence length="194" mass="21952">MVIKMTKEDSASQLINTRQSILEAASKLIADKGLKNTSLADIAKEVGISKGTLYYYYSTKNDIIYDIADIHLAKITEELISWIDNIEHNIAPEEILKVVFEKISSAETRGKLHLYLVSDAVTSNEQLKKRFKEKYKEWRISLENGFRKVLKDRTANSEVLSHIILASLDGFTIQWLIGVEQVPIEGIANLLARS</sequence>
<dbReference type="PATRIC" id="fig|768706.3.peg.4376"/>
<dbReference type="InterPro" id="IPR009057">
    <property type="entry name" value="Homeodomain-like_sf"/>
</dbReference>
<dbReference type="Proteomes" id="UP000006346">
    <property type="component" value="Chromosome"/>
</dbReference>
<evidence type="ECO:0000256" key="1">
    <source>
        <dbReference type="ARBA" id="ARBA00023125"/>
    </source>
</evidence>
<name>G7WJ84_DESOD</name>
<dbReference type="PROSITE" id="PS50977">
    <property type="entry name" value="HTH_TETR_2"/>
    <property type="match status" value="1"/>
</dbReference>
<dbReference type="GO" id="GO:0003677">
    <property type="term" value="F:DNA binding"/>
    <property type="evidence" value="ECO:0007669"/>
    <property type="project" value="UniProtKB-UniRule"/>
</dbReference>
<protein>
    <submittedName>
        <fullName evidence="4">Transcriptional regulator</fullName>
    </submittedName>
</protein>
<evidence type="ECO:0000256" key="2">
    <source>
        <dbReference type="PROSITE-ProRule" id="PRU00335"/>
    </source>
</evidence>
<dbReference type="KEGG" id="dor:Desor_4313"/>
<dbReference type="PRINTS" id="PR00455">
    <property type="entry name" value="HTHTETR"/>
</dbReference>
<dbReference type="InterPro" id="IPR050624">
    <property type="entry name" value="HTH-type_Tx_Regulator"/>
</dbReference>
<proteinExistence type="predicted"/>
<evidence type="ECO:0000313" key="4">
    <source>
        <dbReference type="EMBL" id="AET69743.1"/>
    </source>
</evidence>
<dbReference type="PANTHER" id="PTHR43479">
    <property type="entry name" value="ACREF/ENVCD OPERON REPRESSOR-RELATED"/>
    <property type="match status" value="1"/>
</dbReference>
<organism evidence="4 5">
    <name type="scientific">Desulfosporosinus orientis (strain ATCC 19365 / DSM 765 / NCIMB 8382 / VKM B-1628 / Singapore I)</name>
    <name type="common">Desulfotomaculum orientis</name>
    <dbReference type="NCBI Taxonomy" id="768706"/>
    <lineage>
        <taxon>Bacteria</taxon>
        <taxon>Bacillati</taxon>
        <taxon>Bacillota</taxon>
        <taxon>Clostridia</taxon>
        <taxon>Eubacteriales</taxon>
        <taxon>Desulfitobacteriaceae</taxon>
        <taxon>Desulfosporosinus</taxon>
    </lineage>
</organism>